<dbReference type="STRING" id="183.GCA_002009735_01830"/>
<dbReference type="EMBL" id="JH597773">
    <property type="protein sequence ID" value="EHQ05845.1"/>
    <property type="molecule type" value="Genomic_DNA"/>
</dbReference>
<name>H2CH03_9LEPT</name>
<dbReference type="PANTHER" id="PTHR40455">
    <property type="entry name" value="ANTITOXIN HIGA"/>
    <property type="match status" value="1"/>
</dbReference>
<evidence type="ECO:0000259" key="1">
    <source>
        <dbReference type="PROSITE" id="PS50943"/>
    </source>
</evidence>
<accession>H2CH03</accession>
<dbReference type="SMART" id="SM00530">
    <property type="entry name" value="HTH_XRE"/>
    <property type="match status" value="1"/>
</dbReference>
<evidence type="ECO:0000313" key="2">
    <source>
        <dbReference type="EMBL" id="EHQ05845.1"/>
    </source>
</evidence>
<evidence type="ECO:0000313" key="3">
    <source>
        <dbReference type="Proteomes" id="UP000005737"/>
    </source>
</evidence>
<proteinExistence type="predicted"/>
<reference evidence="2 3" key="1">
    <citation type="submission" date="2011-10" db="EMBL/GenBank/DDBJ databases">
        <title>The Improved High-Quality Draft genome of Leptonema illini DSM 21528.</title>
        <authorList>
            <consortium name="US DOE Joint Genome Institute (JGI-PGF)"/>
            <person name="Lucas S."/>
            <person name="Copeland A."/>
            <person name="Lapidus A."/>
            <person name="Glavina del Rio T."/>
            <person name="Dalin E."/>
            <person name="Tice H."/>
            <person name="Bruce D."/>
            <person name="Goodwin L."/>
            <person name="Pitluck S."/>
            <person name="Peters L."/>
            <person name="Mikhailova N."/>
            <person name="Held B."/>
            <person name="Kyrpides N."/>
            <person name="Mavromatis K."/>
            <person name="Ivanova N."/>
            <person name="Markowitz V."/>
            <person name="Cheng J.-F."/>
            <person name="Hugenholtz P."/>
            <person name="Woyke T."/>
            <person name="Wu D."/>
            <person name="Gronow S."/>
            <person name="Wellnitz S."/>
            <person name="Brambilla E.-M."/>
            <person name="Klenk H.-P."/>
            <person name="Eisen J.A."/>
        </authorList>
    </citation>
    <scope>NUCLEOTIDE SEQUENCE [LARGE SCALE GENOMIC DNA]</scope>
    <source>
        <strain evidence="2 3">DSM 21528</strain>
    </source>
</reference>
<dbReference type="SUPFAM" id="SSF47413">
    <property type="entry name" value="lambda repressor-like DNA-binding domains"/>
    <property type="match status" value="1"/>
</dbReference>
<organism evidence="2 3">
    <name type="scientific">Leptonema illini DSM 21528</name>
    <dbReference type="NCBI Taxonomy" id="929563"/>
    <lineage>
        <taxon>Bacteria</taxon>
        <taxon>Pseudomonadati</taxon>
        <taxon>Spirochaetota</taxon>
        <taxon>Spirochaetia</taxon>
        <taxon>Leptospirales</taxon>
        <taxon>Leptospiraceae</taxon>
        <taxon>Leptonema</taxon>
    </lineage>
</organism>
<dbReference type="GO" id="GO:0001046">
    <property type="term" value="F:core promoter sequence-specific DNA binding"/>
    <property type="evidence" value="ECO:0007669"/>
    <property type="project" value="TreeGrafter"/>
</dbReference>
<dbReference type="AlphaFoldDB" id="H2CH03"/>
<gene>
    <name evidence="2" type="ORF">Lepil_1151</name>
</gene>
<keyword evidence="3" id="KW-1185">Reference proteome</keyword>
<dbReference type="HOGENOM" id="CLU_125852_2_0_12"/>
<dbReference type="InterPro" id="IPR001387">
    <property type="entry name" value="Cro/C1-type_HTH"/>
</dbReference>
<dbReference type="PROSITE" id="PS50943">
    <property type="entry name" value="HTH_CROC1"/>
    <property type="match status" value="1"/>
</dbReference>
<dbReference type="Proteomes" id="UP000005737">
    <property type="component" value="Unassembled WGS sequence"/>
</dbReference>
<protein>
    <submittedName>
        <fullName evidence="2">Transcriptional regulator, XRE family</fullName>
    </submittedName>
</protein>
<dbReference type="InterPro" id="IPR039060">
    <property type="entry name" value="Antitox_HigA"/>
</dbReference>
<sequence>MQDSDRFLLSQRHLRNSESMIKPIKTERDYKNSLNRIEHLMSKKCSKAETDELDVLATLVEKYEDDNYPIDFPDPIEAIKFSMERAGIDQAQLSEILGGRNRASEILHKKRRLTLRMIRKLHESLNIPTESLIKEYSTSE</sequence>
<feature type="domain" description="HTH cro/C1-type" evidence="1">
    <location>
        <begin position="79"/>
        <end position="132"/>
    </location>
</feature>
<dbReference type="PANTHER" id="PTHR40455:SF1">
    <property type="entry name" value="ANTITOXIN HIGA"/>
    <property type="match status" value="1"/>
</dbReference>
<dbReference type="RefSeq" id="WP_002770847.1">
    <property type="nucleotide sequence ID" value="NZ_JH597773.1"/>
</dbReference>
<dbReference type="Gene3D" id="1.10.260.40">
    <property type="entry name" value="lambda repressor-like DNA-binding domains"/>
    <property type="match status" value="1"/>
</dbReference>
<dbReference type="InterPro" id="IPR010982">
    <property type="entry name" value="Lambda_DNA-bd_dom_sf"/>
</dbReference>
<dbReference type="GO" id="GO:0006355">
    <property type="term" value="P:regulation of DNA-templated transcription"/>
    <property type="evidence" value="ECO:0007669"/>
    <property type="project" value="InterPro"/>
</dbReference>